<feature type="domain" description="EGF-like" evidence="3">
    <location>
        <begin position="355"/>
        <end position="388"/>
    </location>
</feature>
<feature type="compositionally biased region" description="Basic residues" evidence="1">
    <location>
        <begin position="1486"/>
        <end position="1497"/>
    </location>
</feature>
<feature type="compositionally biased region" description="Polar residues" evidence="1">
    <location>
        <begin position="1386"/>
        <end position="1407"/>
    </location>
</feature>
<dbReference type="OrthoDB" id="302455at2759"/>
<dbReference type="KEGG" id="tet:TTHERM_00756300"/>
<feature type="region of interest" description="Disordered" evidence="1">
    <location>
        <begin position="1386"/>
        <end position="1410"/>
    </location>
</feature>
<dbReference type="GeneID" id="7838784"/>
<evidence type="ECO:0000313" key="5">
    <source>
        <dbReference type="Proteomes" id="UP000009168"/>
    </source>
</evidence>
<keyword evidence="2" id="KW-0472">Membrane</keyword>
<feature type="transmembrane region" description="Helical" evidence="2">
    <location>
        <begin position="1140"/>
        <end position="1166"/>
    </location>
</feature>
<dbReference type="Gene3D" id="2.10.220.10">
    <property type="entry name" value="Hormone Receptor, Insulin-like Growth Factor Receptor 1, Chain A, domain 2"/>
    <property type="match status" value="1"/>
</dbReference>
<evidence type="ECO:0000259" key="3">
    <source>
        <dbReference type="SMART" id="SM00181"/>
    </source>
</evidence>
<feature type="domain" description="EGF-like" evidence="3">
    <location>
        <begin position="269"/>
        <end position="310"/>
    </location>
</feature>
<dbReference type="InterPro" id="IPR006212">
    <property type="entry name" value="Furin_repeat"/>
</dbReference>
<dbReference type="SUPFAM" id="SSF57184">
    <property type="entry name" value="Growth factor receptor domain"/>
    <property type="match status" value="4"/>
</dbReference>
<feature type="transmembrane region" description="Helical" evidence="2">
    <location>
        <begin position="1087"/>
        <end position="1107"/>
    </location>
</feature>
<feature type="transmembrane region" description="Helical" evidence="2">
    <location>
        <begin position="1216"/>
        <end position="1238"/>
    </location>
</feature>
<dbReference type="EMBL" id="GG662437">
    <property type="protein sequence ID" value="EAR84082.3"/>
    <property type="molecule type" value="Genomic_DNA"/>
</dbReference>
<proteinExistence type="predicted"/>
<keyword evidence="5" id="KW-1185">Reference proteome</keyword>
<dbReference type="SMART" id="SM00181">
    <property type="entry name" value="EGF"/>
    <property type="match status" value="6"/>
</dbReference>
<dbReference type="InterPro" id="IPR009030">
    <property type="entry name" value="Growth_fac_rcpt_cys_sf"/>
</dbReference>
<feature type="domain" description="EGF-like" evidence="3">
    <location>
        <begin position="588"/>
        <end position="637"/>
    </location>
</feature>
<name>I7LZK1_TETTS</name>
<dbReference type="Proteomes" id="UP000009168">
    <property type="component" value="Unassembled WGS sequence"/>
</dbReference>
<reference evidence="5" key="1">
    <citation type="journal article" date="2006" name="PLoS Biol.">
        <title>Macronuclear genome sequence of the ciliate Tetrahymena thermophila, a model eukaryote.</title>
        <authorList>
            <person name="Eisen J.A."/>
            <person name="Coyne R.S."/>
            <person name="Wu M."/>
            <person name="Wu D."/>
            <person name="Thiagarajan M."/>
            <person name="Wortman J.R."/>
            <person name="Badger J.H."/>
            <person name="Ren Q."/>
            <person name="Amedeo P."/>
            <person name="Jones K.M."/>
            <person name="Tallon L.J."/>
            <person name="Delcher A.L."/>
            <person name="Salzberg S.L."/>
            <person name="Silva J.C."/>
            <person name="Haas B.J."/>
            <person name="Majoros W.H."/>
            <person name="Farzad M."/>
            <person name="Carlton J.M."/>
            <person name="Smith R.K. Jr."/>
            <person name="Garg J."/>
            <person name="Pearlman R.E."/>
            <person name="Karrer K.M."/>
            <person name="Sun L."/>
            <person name="Manning G."/>
            <person name="Elde N.C."/>
            <person name="Turkewitz A.P."/>
            <person name="Asai D.J."/>
            <person name="Wilkes D.E."/>
            <person name="Wang Y."/>
            <person name="Cai H."/>
            <person name="Collins K."/>
            <person name="Stewart B.A."/>
            <person name="Lee S.R."/>
            <person name="Wilamowska K."/>
            <person name="Weinberg Z."/>
            <person name="Ruzzo W.L."/>
            <person name="Wloga D."/>
            <person name="Gaertig J."/>
            <person name="Frankel J."/>
            <person name="Tsao C.-C."/>
            <person name="Gorovsky M.A."/>
            <person name="Keeling P.J."/>
            <person name="Waller R.F."/>
            <person name="Patron N.J."/>
            <person name="Cherry J.M."/>
            <person name="Stover N.A."/>
            <person name="Krieger C.J."/>
            <person name="del Toro C."/>
            <person name="Ryder H.F."/>
            <person name="Williamson S.C."/>
            <person name="Barbeau R.A."/>
            <person name="Hamilton E.P."/>
            <person name="Orias E."/>
        </authorList>
    </citation>
    <scope>NUCLEOTIDE SEQUENCE [LARGE SCALE GENOMIC DNA]</scope>
    <source>
        <strain evidence="5">SB210</strain>
    </source>
</reference>
<accession>I7LZK1</accession>
<feature type="region of interest" description="Disordered" evidence="1">
    <location>
        <begin position="1457"/>
        <end position="1497"/>
    </location>
</feature>
<feature type="domain" description="EGF-like" evidence="3">
    <location>
        <begin position="468"/>
        <end position="512"/>
    </location>
</feature>
<dbReference type="InParanoid" id="I7LZK1"/>
<protein>
    <submittedName>
        <fullName evidence="4">Bowman-birk serine protease inhibitor family protein</fullName>
    </submittedName>
</protein>
<keyword evidence="2" id="KW-1133">Transmembrane helix</keyword>
<dbReference type="InterPro" id="IPR000742">
    <property type="entry name" value="EGF"/>
</dbReference>
<gene>
    <name evidence="4" type="ORF">TTHERM_00756300</name>
</gene>
<feature type="domain" description="EGF-like" evidence="3">
    <location>
        <begin position="757"/>
        <end position="789"/>
    </location>
</feature>
<feature type="domain" description="EGF-like" evidence="3">
    <location>
        <begin position="520"/>
        <end position="557"/>
    </location>
</feature>
<evidence type="ECO:0000313" key="4">
    <source>
        <dbReference type="EMBL" id="EAR84082.3"/>
    </source>
</evidence>
<feature type="transmembrane region" description="Helical" evidence="2">
    <location>
        <begin position="1186"/>
        <end position="1204"/>
    </location>
</feature>
<sequence>MKAICGSSSLESSMNIYGKLANQFYKENSTNYGENRFLVTQNILDLDKLNIKAQNSIVWLQKLNNEMISITIDNGQLKFGYPNSLQTITCKGSLAQGSPTVMAVGCGKNLILYYIQIDTQQGNISVQEEISLPQNFTIKQVLQLEPFENMQMILIDSNKNIIFTTIKPNKTVITGISVIDYSSFTYFDSFAQVFLAANQNKIQAYFADSKKYVNFNLSDSTLQIINFTVFEGDQSVFLAYLDQQNVQFAEYQLTNKLAWRQCSSPNCAICQQDNQNLCQLCTKDLFRSIQSDLCQCIPQYFNSPTFSQCQQCSKLCATCADTAENCTSCSQQSFRQLSGTKCVCLQGYQENDQLECVGLCDQTKNLIFINNQCQCKDGYYMDADGNCQQCDISCKTCQNQANQCTSCKDGINRIFSSSIKQCLCIAQYFSLPNQEKCQLCDPNENKMLMLGNCICIDGYYMSNDSCIKCPFGCTQCENQDHCYNCDSNQNVIIQDTKCVCKLGYSLQNGKCEACPIYCQDCLNSQCTKCLPNLNRQLVNNKCVCQSGYFENSMQQCILCDETKNFILINEVCQCKDGYYADLNNNCQPCSANCQTCQDNQKKCTKCEDGLNRVFNPATYTCDCKSQYFSLTNEGICQLCDPTQQKILINNQCICQDRYYIDNQTQLCQQCPTGCLQCKNKDTCILCDQTQNRESYKQICVCMKGFYEKDKQCVQCNDQIAECHASKQCNQIANRRLVHNECICIEQYFTDFNNKTGECLPCNQQYNRVFQNGQCQCIQGYQEIHQNSCQQMKLNYFQLISSSSNQLKINFEDSLESGIIIQDCIQITIDRLSDEAWTIQHPLSQFDIQFQIISSTQIDININPNVGIEQDCNVSIDLSNCNIPNLKSYSNCQEVQLKANLKGNDKIATQVITSITETGSKIAVSSILPLFISGNFQFLASLLDICQLIYAMIFINIELPLNLLLFYDAIREFNIPFTNFFDKMEHFDEIHNDSPKKFSEEDRQGFYLANFGDNLSLLILIILVDLLMNLFSRFLPIQRLRKLIKTARTKLFNAKFYLDILWGLYIELCIAVFLQIQSIKQADYFLEGLSYLFTFFSIVFIVFPYYICYQIKIGKHNYFTEILTENLNFQYYNIFLYLRKVFLILVVTVLYNYPLTQIVLFMVWSLIQLVITVKFKPYKSKLDNYKHMIQTLFFFSSTMLITILFKSYEKSTEDSRINLCWFIIANLLIIILADFMSFVHESCTALLMYFTKIRAKIKEFKSKRNKVVPNDILIDMEKIKQYSQSSQQDQIKSMSVIDQQKLQNIISKKILNFQEISINNQPNSIQLLQEKVQDFQDIETNRIDIVAQSKVYSNQDLVSMQQTNCTKSIYQNDNMSVNQNSNRLNQISSRNDLSSPQVPIKQGSQNGMFGNFEMKNNEITNIIRIQRKKQSKYSNKKQSQLTAASDKYDKYAISNNISNSNLFDSHQQKEQQSSKEINKKPSSQNSQKKKKLPKANKK</sequence>
<evidence type="ECO:0000256" key="1">
    <source>
        <dbReference type="SAM" id="MobiDB-lite"/>
    </source>
</evidence>
<evidence type="ECO:0000256" key="2">
    <source>
        <dbReference type="SAM" id="Phobius"/>
    </source>
</evidence>
<keyword evidence="2" id="KW-0812">Transmembrane</keyword>
<dbReference type="PANTHER" id="PTHR15332">
    <property type="entry name" value="PROPROTEIN CONVERTASE SUBTILISIN_KEXIN TYPE 5-LIKE"/>
    <property type="match status" value="1"/>
</dbReference>
<dbReference type="PANTHER" id="PTHR15332:SF175">
    <property type="entry name" value="PROPROTEIN CONVERTASE SUBTILISIN_KEXIN TYPE 5-LIKE"/>
    <property type="match status" value="1"/>
</dbReference>
<dbReference type="eggNOG" id="KOG1225">
    <property type="taxonomic scope" value="Eukaryota"/>
</dbReference>
<feature type="transmembrane region" description="Helical" evidence="2">
    <location>
        <begin position="1014"/>
        <end position="1034"/>
    </location>
</feature>
<dbReference type="SMART" id="SM00261">
    <property type="entry name" value="FU"/>
    <property type="match status" value="5"/>
</dbReference>
<feature type="transmembrane region" description="Helical" evidence="2">
    <location>
        <begin position="1055"/>
        <end position="1075"/>
    </location>
</feature>
<organism evidence="4 5">
    <name type="scientific">Tetrahymena thermophila (strain SB210)</name>
    <dbReference type="NCBI Taxonomy" id="312017"/>
    <lineage>
        <taxon>Eukaryota</taxon>
        <taxon>Sar</taxon>
        <taxon>Alveolata</taxon>
        <taxon>Ciliophora</taxon>
        <taxon>Intramacronucleata</taxon>
        <taxon>Oligohymenophorea</taxon>
        <taxon>Hymenostomatida</taxon>
        <taxon>Tetrahymenina</taxon>
        <taxon>Tetrahymenidae</taxon>
        <taxon>Tetrahymena</taxon>
    </lineage>
</organism>
<feature type="compositionally biased region" description="Basic and acidic residues" evidence="1">
    <location>
        <begin position="1465"/>
        <end position="1478"/>
    </location>
</feature>
<dbReference type="RefSeq" id="XP_001031745.3">
    <property type="nucleotide sequence ID" value="XM_001031745.3"/>
</dbReference>